<name>A0A4R6FN54_9SPHN</name>
<sequence>MAISSNQLPDYYDPNDPYVPPSGGVSYKFGTWRWRFGSFSQRRGWPQCGVVYNERLIVAKDSTLYGSVVGDFTDFSTYNEVGEISADMAFIHTIKDPNGILNLDAGNDLLAMTPSGPFAILQRNPAEAFGPGNVRSVRQNSEGASDAPMADIDGRTIYIGKSRRRVIELEYEAGRNRQTPIDLSRYARHIGKPRFLDLVSQKDPNRLFWTRRGDGTLSVAVYNPDEQALGWATRPMAEGCAVASIAGITDPMGELDQLWAAVTFRGSWHICRLDQLRQEDDDDDPAMTDMAAVYEGSPASTFGPVPWLSGLTIQVQGDDAAYDGVQVDGAGMFTLPNPHSRVIAGLPFPCRFTTLPLEAGGDNGPAMGKVKRFSRFLINVLKTRGLRVTAQGAPPVTLEQLTADSVTNAGFVPDTGLLVTEDVGTDDIMGQVTVERYLPQGATIRAIQPTADVSQR</sequence>
<proteinExistence type="predicted"/>
<dbReference type="EMBL" id="SNWD01000005">
    <property type="protein sequence ID" value="TDN82973.1"/>
    <property type="molecule type" value="Genomic_DNA"/>
</dbReference>
<accession>A0A4R6FN54</accession>
<dbReference type="OrthoDB" id="5438497at2"/>
<dbReference type="RefSeq" id="WP_133495510.1">
    <property type="nucleotide sequence ID" value="NZ_BMLU01000005.1"/>
</dbReference>
<evidence type="ECO:0000313" key="2">
    <source>
        <dbReference type="Proteomes" id="UP000295493"/>
    </source>
</evidence>
<keyword evidence="2" id="KW-1185">Reference proteome</keyword>
<organism evidence="1 2">
    <name type="scientific">Stakelama pacifica</name>
    <dbReference type="NCBI Taxonomy" id="517720"/>
    <lineage>
        <taxon>Bacteria</taxon>
        <taxon>Pseudomonadati</taxon>
        <taxon>Pseudomonadota</taxon>
        <taxon>Alphaproteobacteria</taxon>
        <taxon>Sphingomonadales</taxon>
        <taxon>Sphingomonadaceae</taxon>
        <taxon>Stakelama</taxon>
    </lineage>
</organism>
<gene>
    <name evidence="1" type="ORF">EV664_105171</name>
</gene>
<reference evidence="1 2" key="1">
    <citation type="submission" date="2019-03" db="EMBL/GenBank/DDBJ databases">
        <title>Genomic Encyclopedia of Type Strains, Phase IV (KMG-IV): sequencing the most valuable type-strain genomes for metagenomic binning, comparative biology and taxonomic classification.</title>
        <authorList>
            <person name="Goeker M."/>
        </authorList>
    </citation>
    <scope>NUCLEOTIDE SEQUENCE [LARGE SCALE GENOMIC DNA]</scope>
    <source>
        <strain evidence="1 2">DSM 25059</strain>
    </source>
</reference>
<dbReference type="Proteomes" id="UP000295493">
    <property type="component" value="Unassembled WGS sequence"/>
</dbReference>
<evidence type="ECO:0000313" key="1">
    <source>
        <dbReference type="EMBL" id="TDN82973.1"/>
    </source>
</evidence>
<dbReference type="AlphaFoldDB" id="A0A4R6FN54"/>
<protein>
    <submittedName>
        <fullName evidence="1">Uncharacterized protein</fullName>
    </submittedName>
</protein>
<comment type="caution">
    <text evidence="1">The sequence shown here is derived from an EMBL/GenBank/DDBJ whole genome shotgun (WGS) entry which is preliminary data.</text>
</comment>